<evidence type="ECO:0000313" key="2">
    <source>
        <dbReference type="EMBL" id="KAJ7687399.1"/>
    </source>
</evidence>
<name>A0AAD7GG72_MYCRO</name>
<comment type="caution">
    <text evidence="2">The sequence shown here is derived from an EMBL/GenBank/DDBJ whole genome shotgun (WGS) entry which is preliminary data.</text>
</comment>
<feature type="region of interest" description="Disordered" evidence="1">
    <location>
        <begin position="320"/>
        <end position="452"/>
    </location>
</feature>
<accession>A0AAD7GG72</accession>
<dbReference type="EMBL" id="JARKIE010000088">
    <property type="protein sequence ID" value="KAJ7687399.1"/>
    <property type="molecule type" value="Genomic_DNA"/>
</dbReference>
<feature type="compositionally biased region" description="Pro residues" evidence="1">
    <location>
        <begin position="412"/>
        <end position="431"/>
    </location>
</feature>
<gene>
    <name evidence="2" type="ORF">B0H17DRAFT_1180855</name>
</gene>
<feature type="compositionally biased region" description="Low complexity" evidence="1">
    <location>
        <begin position="349"/>
        <end position="375"/>
    </location>
</feature>
<proteinExistence type="predicted"/>
<feature type="compositionally biased region" description="Low complexity" evidence="1">
    <location>
        <begin position="702"/>
        <end position="714"/>
    </location>
</feature>
<evidence type="ECO:0000313" key="3">
    <source>
        <dbReference type="Proteomes" id="UP001221757"/>
    </source>
</evidence>
<organism evidence="2 3">
    <name type="scientific">Mycena rosella</name>
    <name type="common">Pink bonnet</name>
    <name type="synonym">Agaricus rosellus</name>
    <dbReference type="NCBI Taxonomy" id="1033263"/>
    <lineage>
        <taxon>Eukaryota</taxon>
        <taxon>Fungi</taxon>
        <taxon>Dikarya</taxon>
        <taxon>Basidiomycota</taxon>
        <taxon>Agaricomycotina</taxon>
        <taxon>Agaricomycetes</taxon>
        <taxon>Agaricomycetidae</taxon>
        <taxon>Agaricales</taxon>
        <taxon>Marasmiineae</taxon>
        <taxon>Mycenaceae</taxon>
        <taxon>Mycena</taxon>
    </lineage>
</organism>
<reference evidence="2" key="1">
    <citation type="submission" date="2023-03" db="EMBL/GenBank/DDBJ databases">
        <title>Massive genome expansion in bonnet fungi (Mycena s.s.) driven by repeated elements and novel gene families across ecological guilds.</title>
        <authorList>
            <consortium name="Lawrence Berkeley National Laboratory"/>
            <person name="Harder C.B."/>
            <person name="Miyauchi S."/>
            <person name="Viragh M."/>
            <person name="Kuo A."/>
            <person name="Thoen E."/>
            <person name="Andreopoulos B."/>
            <person name="Lu D."/>
            <person name="Skrede I."/>
            <person name="Drula E."/>
            <person name="Henrissat B."/>
            <person name="Morin E."/>
            <person name="Kohler A."/>
            <person name="Barry K."/>
            <person name="LaButti K."/>
            <person name="Morin E."/>
            <person name="Salamov A."/>
            <person name="Lipzen A."/>
            <person name="Mereny Z."/>
            <person name="Hegedus B."/>
            <person name="Baldrian P."/>
            <person name="Stursova M."/>
            <person name="Weitz H."/>
            <person name="Taylor A."/>
            <person name="Grigoriev I.V."/>
            <person name="Nagy L.G."/>
            <person name="Martin F."/>
            <person name="Kauserud H."/>
        </authorList>
    </citation>
    <scope>NUCLEOTIDE SEQUENCE</scope>
    <source>
        <strain evidence="2">CBHHK067</strain>
    </source>
</reference>
<feature type="compositionally biased region" description="Low complexity" evidence="1">
    <location>
        <begin position="29"/>
        <end position="46"/>
    </location>
</feature>
<feature type="compositionally biased region" description="Basic and acidic residues" evidence="1">
    <location>
        <begin position="17"/>
        <end position="27"/>
    </location>
</feature>
<feature type="compositionally biased region" description="Pro residues" evidence="1">
    <location>
        <begin position="320"/>
        <end position="331"/>
    </location>
</feature>
<feature type="compositionally biased region" description="Low complexity" evidence="1">
    <location>
        <begin position="389"/>
        <end position="411"/>
    </location>
</feature>
<evidence type="ECO:0000256" key="1">
    <source>
        <dbReference type="SAM" id="MobiDB-lite"/>
    </source>
</evidence>
<dbReference type="Proteomes" id="UP001221757">
    <property type="component" value="Unassembled WGS sequence"/>
</dbReference>
<sequence>MNRGRSRAVSNIAIARKASEERTDDAHTPPLARSPSPLSSGPASRDPSPPRPLSLSDRVHIAYAHDDIHLAKVLLLRLQGIDVTSDSDPRIAAVKDEDFDAPPRALHLPSQVEQATRHHGHAQADARRADALRAKELLWETEARRYTEERVRSAAAKRRQHALSAEQDRVRLAKQKEAAAAAVDLRRRRTKPTARTLNFSLVAPVPPPPPKFTYDFPFTPRTIATPRVALTPRRPSAEEPAPPPEPARAPNRITFQQVLARMDGPLFPVLPCERTPRMSADRRERALLNALLAAGADLSRRRTGKARAVPLRCAVCAPPPPPPPPPAPSPSSAPSTPSTASSGLSRAGSWLSFSSRASTSTAPSSWASSPSLSSDAPPPSLKRLWLPGARRTASPAPSLSSPAPAPARTAAPAPPSLSSPRPPTRSSPPPHPRPRARRPPHPDPHTDTDDAQAGAGALGRLLALARNLQAAYVRAVVVGYGTGGWDGEEGDGYTFGAHDVYGAREEYGYGGQHEKPHAPAPPAARCTLRARPAGRRAECGDVRRFLAASPSSSPASSASPLEDAEDLAPTARLAPLRRPCLRPFAAPTPSRRTPHAPYALVFPPAAPLVRSPWAPLPLARECAASLPSYGVDAGMGTGGLGGIETDDEEWTRARPALRARAVPNGAFLRVRALHNGARGLAVVPLPAPPLKSHSPPRDSAHPSSNARSSSSPNASPSPIPIPLSLRRPRECLVAFGVDRVPGSRLRFVYAGVDVGA</sequence>
<feature type="region of interest" description="Disordered" evidence="1">
    <location>
        <begin position="231"/>
        <end position="250"/>
    </location>
</feature>
<protein>
    <submittedName>
        <fullName evidence="2">Uncharacterized protein</fullName>
    </submittedName>
</protein>
<feature type="region of interest" description="Disordered" evidence="1">
    <location>
        <begin position="684"/>
        <end position="722"/>
    </location>
</feature>
<dbReference type="AlphaFoldDB" id="A0AAD7GG72"/>
<keyword evidence="3" id="KW-1185">Reference proteome</keyword>
<feature type="compositionally biased region" description="Low complexity" evidence="1">
    <location>
        <begin position="332"/>
        <end position="342"/>
    </location>
</feature>
<feature type="region of interest" description="Disordered" evidence="1">
    <location>
        <begin position="1"/>
        <end position="53"/>
    </location>
</feature>